<name>A0A3B0RXJ0_9ZZZZ</name>
<evidence type="ECO:0000259" key="5">
    <source>
        <dbReference type="Pfam" id="PF13193"/>
    </source>
</evidence>
<dbReference type="Pfam" id="PF00501">
    <property type="entry name" value="AMP-binding"/>
    <property type="match status" value="1"/>
</dbReference>
<evidence type="ECO:0000313" key="6">
    <source>
        <dbReference type="EMBL" id="VAV96162.1"/>
    </source>
</evidence>
<dbReference type="PANTHER" id="PTHR43201:SF5">
    <property type="entry name" value="MEDIUM-CHAIN ACYL-COA LIGASE ACSF2, MITOCHONDRIAL"/>
    <property type="match status" value="1"/>
</dbReference>
<organism evidence="6">
    <name type="scientific">hydrothermal vent metagenome</name>
    <dbReference type="NCBI Taxonomy" id="652676"/>
    <lineage>
        <taxon>unclassified sequences</taxon>
        <taxon>metagenomes</taxon>
        <taxon>ecological metagenomes</taxon>
    </lineage>
</organism>
<accession>A0A3B0RXJ0</accession>
<feature type="transmembrane region" description="Helical" evidence="3">
    <location>
        <begin position="261"/>
        <end position="280"/>
    </location>
</feature>
<dbReference type="GO" id="GO:0004467">
    <property type="term" value="F:long-chain fatty acid-CoA ligase activity"/>
    <property type="evidence" value="ECO:0007669"/>
    <property type="project" value="UniProtKB-EC"/>
</dbReference>
<reference evidence="6" key="1">
    <citation type="submission" date="2018-06" db="EMBL/GenBank/DDBJ databases">
        <authorList>
            <person name="Zhirakovskaya E."/>
        </authorList>
    </citation>
    <scope>NUCLEOTIDE SEQUENCE</scope>
</reference>
<dbReference type="Pfam" id="PF13193">
    <property type="entry name" value="AMP-binding_C"/>
    <property type="match status" value="1"/>
</dbReference>
<keyword evidence="3" id="KW-0812">Transmembrane</keyword>
<dbReference type="InterPro" id="IPR045851">
    <property type="entry name" value="AMP-bd_C_sf"/>
</dbReference>
<protein>
    <submittedName>
        <fullName evidence="6">Long-chain-fatty-acid--CoA ligase</fullName>
        <ecNumber evidence="6">6.2.1.3</ecNumber>
    </submittedName>
</protein>
<keyword evidence="2 6" id="KW-0436">Ligase</keyword>
<keyword evidence="3" id="KW-1133">Transmembrane helix</keyword>
<dbReference type="Gene3D" id="2.30.38.10">
    <property type="entry name" value="Luciferase, Domain 3"/>
    <property type="match status" value="1"/>
</dbReference>
<sequence length="563" mass="60623">MAFFELVEAFVAGATAPGAELAVSRQKVGDVEYTVFDAAPDSLRDMFAMMQLHGDLPFIVEDCEHHSFIDLYQRCCRFAHALLDLGVEKGDRVGIFMRNRTEWVVSFIGATLAGAVVTPLNSWWGPDELGFVLADSGAKVLIADPRRAVHVDAMKKPPAGLIKIICCASDGDFADWQNFTKLETSNNNTTAPDIAIGPEDDVSLMYTSGSTGVPKGAISTNRGIVSAVMGYALMGLALKFYKAGGKLEEDTGPQPSILLPIPLFHVTGCVVIFLVSVIAARKLVLMRKWDVNDAMRLIETEKIQTLTGVPTMTADLMNAPDRDQYDLSSLTDLSAGGAARPADQVKLLNEAFGGAAPLAGYGLTETNGIGAFITGDAYLAHPSSIGRAAKPIVELEIRDPQTGANIPDGERGEIWIKSVCNIRGYWNQPEATRETFTDGWLHTGDVGLIDENNLLYIVDRIKDIIIRGGENIATLEVESAVSALDGVLECTVFGLPHKRLGEEVATVICEVPGTNLTAQQVHAALKGTLASYKIPSKIIIQSERLPRIATGKIAKKDIRASLL</sequence>
<dbReference type="EMBL" id="UOEE01000217">
    <property type="protein sequence ID" value="VAV96162.1"/>
    <property type="molecule type" value="Genomic_DNA"/>
</dbReference>
<dbReference type="InterPro" id="IPR000873">
    <property type="entry name" value="AMP-dep_synth/lig_dom"/>
</dbReference>
<gene>
    <name evidence="6" type="ORF">MNBD_ALPHA06-537</name>
</gene>
<proteinExistence type="inferred from homology"/>
<keyword evidence="3" id="KW-0472">Membrane</keyword>
<feature type="domain" description="AMP-binding enzyme C-terminal" evidence="5">
    <location>
        <begin position="476"/>
        <end position="552"/>
    </location>
</feature>
<dbReference type="PROSITE" id="PS00455">
    <property type="entry name" value="AMP_BINDING"/>
    <property type="match status" value="1"/>
</dbReference>
<evidence type="ECO:0000256" key="1">
    <source>
        <dbReference type="ARBA" id="ARBA00006432"/>
    </source>
</evidence>
<dbReference type="InterPro" id="IPR020845">
    <property type="entry name" value="AMP-binding_CS"/>
</dbReference>
<evidence type="ECO:0000256" key="3">
    <source>
        <dbReference type="SAM" id="Phobius"/>
    </source>
</evidence>
<dbReference type="PANTHER" id="PTHR43201">
    <property type="entry name" value="ACYL-COA SYNTHETASE"/>
    <property type="match status" value="1"/>
</dbReference>
<dbReference type="SUPFAM" id="SSF56801">
    <property type="entry name" value="Acetyl-CoA synthetase-like"/>
    <property type="match status" value="1"/>
</dbReference>
<dbReference type="AlphaFoldDB" id="A0A3B0RXJ0"/>
<dbReference type="Gene3D" id="3.40.50.980">
    <property type="match status" value="2"/>
</dbReference>
<evidence type="ECO:0000259" key="4">
    <source>
        <dbReference type="Pfam" id="PF00501"/>
    </source>
</evidence>
<dbReference type="GO" id="GO:0031956">
    <property type="term" value="F:medium-chain fatty acid-CoA ligase activity"/>
    <property type="evidence" value="ECO:0007669"/>
    <property type="project" value="TreeGrafter"/>
</dbReference>
<feature type="domain" description="AMP-dependent synthetase/ligase" evidence="4">
    <location>
        <begin position="53"/>
        <end position="426"/>
    </location>
</feature>
<dbReference type="Gene3D" id="3.30.300.30">
    <property type="match status" value="1"/>
</dbReference>
<comment type="similarity">
    <text evidence="1">Belongs to the ATP-dependent AMP-binding enzyme family.</text>
</comment>
<dbReference type="EC" id="6.2.1.3" evidence="6"/>
<evidence type="ECO:0000256" key="2">
    <source>
        <dbReference type="ARBA" id="ARBA00022598"/>
    </source>
</evidence>
<dbReference type="InterPro" id="IPR025110">
    <property type="entry name" value="AMP-bd_C"/>
</dbReference>
<feature type="transmembrane region" description="Helical" evidence="3">
    <location>
        <begin position="223"/>
        <end position="241"/>
    </location>
</feature>